<dbReference type="RefSeq" id="WP_104508941.1">
    <property type="nucleotide sequence ID" value="NZ_JACIGC010000011.1"/>
</dbReference>
<dbReference type="AlphaFoldDB" id="A0A2S6N2Y1"/>
<dbReference type="InterPro" id="IPR021505">
    <property type="entry name" value="Phage_B3_Orf6"/>
</dbReference>
<dbReference type="OrthoDB" id="7554786at2"/>
<comment type="caution">
    <text evidence="1">The sequence shown here is derived from an EMBL/GenBank/DDBJ whole genome shotgun (WGS) entry which is preliminary data.</text>
</comment>
<gene>
    <name evidence="1" type="ORF">CCR94_16470</name>
</gene>
<reference evidence="1 2" key="1">
    <citation type="journal article" date="2018" name="Arch. Microbiol.">
        <title>New insights into the metabolic potential of the phototrophic purple bacterium Rhodopila globiformis DSM 161(T) from its draft genome sequence and evidence for a vanadium-dependent nitrogenase.</title>
        <authorList>
            <person name="Imhoff J.F."/>
            <person name="Rahn T."/>
            <person name="Kunzel S."/>
            <person name="Neulinger S.C."/>
        </authorList>
    </citation>
    <scope>NUCLEOTIDE SEQUENCE [LARGE SCALE GENOMIC DNA]</scope>
    <source>
        <strain evidence="1 2">DSM 16996</strain>
    </source>
</reference>
<proteinExistence type="predicted"/>
<sequence>MASEHSHPGAIDVSGRPYLRDARGALVPVESIKAMDLLIDGQVRKILAFAAELSAQVSRFKGHTFEDIGALQALVDQEYGAKLGGAKGNLTLTSFDGCMRVMLHMQDQLDFGPELQTAKKLVDECLSEWAADASANIRALVTRAFQVDKEGRINRAEIFMLLRVEIADERWQRAMDAVRDSIRVLGSKAYLRFQCRPAPEAAWSSITIDLAAA</sequence>
<keyword evidence="2" id="KW-1185">Reference proteome</keyword>
<dbReference type="Proteomes" id="UP000239089">
    <property type="component" value="Unassembled WGS sequence"/>
</dbReference>
<name>A0A2S6N2Y1_9HYPH</name>
<organism evidence="1 2">
    <name type="scientific">Rhodoblastus sphagnicola</name>
    <dbReference type="NCBI Taxonomy" id="333368"/>
    <lineage>
        <taxon>Bacteria</taxon>
        <taxon>Pseudomonadati</taxon>
        <taxon>Pseudomonadota</taxon>
        <taxon>Alphaproteobacteria</taxon>
        <taxon>Hyphomicrobiales</taxon>
        <taxon>Rhodoblastaceae</taxon>
        <taxon>Rhodoblastus</taxon>
    </lineage>
</organism>
<evidence type="ECO:0000313" key="1">
    <source>
        <dbReference type="EMBL" id="PPQ28984.1"/>
    </source>
</evidence>
<evidence type="ECO:0000313" key="2">
    <source>
        <dbReference type="Proteomes" id="UP000239089"/>
    </source>
</evidence>
<accession>A0A2S6N2Y1</accession>
<protein>
    <submittedName>
        <fullName evidence="1">Sulfate transporter</fullName>
    </submittedName>
</protein>
<dbReference type="Pfam" id="PF11363">
    <property type="entry name" value="DUF3164"/>
    <property type="match status" value="1"/>
</dbReference>
<dbReference type="EMBL" id="NHSJ01000100">
    <property type="protein sequence ID" value="PPQ28984.1"/>
    <property type="molecule type" value="Genomic_DNA"/>
</dbReference>